<reference evidence="10 11" key="1">
    <citation type="submission" date="2024-02" db="EMBL/GenBank/DDBJ databases">
        <title>High-quality chromosome-scale genome assembly of Pensacola bahiagrass (Paspalum notatum Flugge var. saurae).</title>
        <authorList>
            <person name="Vega J.M."/>
            <person name="Podio M."/>
            <person name="Orjuela J."/>
            <person name="Siena L.A."/>
            <person name="Pessino S.C."/>
            <person name="Combes M.C."/>
            <person name="Mariac C."/>
            <person name="Albertini E."/>
            <person name="Pupilli F."/>
            <person name="Ortiz J.P.A."/>
            <person name="Leblanc O."/>
        </authorList>
    </citation>
    <scope>NUCLEOTIDE SEQUENCE [LARGE SCALE GENOMIC DNA]</scope>
    <source>
        <strain evidence="10">R1</strain>
        <tissue evidence="10">Leaf</tissue>
    </source>
</reference>
<feature type="transmembrane region" description="Helical" evidence="8">
    <location>
        <begin position="163"/>
        <end position="187"/>
    </location>
</feature>
<dbReference type="PANTHER" id="PTHR24186:SF50">
    <property type="entry name" value="ANKYRIN REPEAT-CONTAINING PROTEIN ITN1-LIKE ISOFORM X1"/>
    <property type="match status" value="1"/>
</dbReference>
<evidence type="ECO:0000256" key="5">
    <source>
        <dbReference type="ARBA" id="ARBA00023043"/>
    </source>
</evidence>
<evidence type="ECO:0000256" key="7">
    <source>
        <dbReference type="PROSITE-ProRule" id="PRU00023"/>
    </source>
</evidence>
<feature type="transmembrane region" description="Helical" evidence="8">
    <location>
        <begin position="236"/>
        <end position="256"/>
    </location>
</feature>
<evidence type="ECO:0000256" key="3">
    <source>
        <dbReference type="ARBA" id="ARBA00022737"/>
    </source>
</evidence>
<dbReference type="GO" id="GO:0005886">
    <property type="term" value="C:plasma membrane"/>
    <property type="evidence" value="ECO:0007669"/>
    <property type="project" value="TreeGrafter"/>
</dbReference>
<dbReference type="EMBL" id="CP144751">
    <property type="protein sequence ID" value="WVZ83145.1"/>
    <property type="molecule type" value="Genomic_DNA"/>
</dbReference>
<protein>
    <recommendedName>
        <fullName evidence="9">PGG domain-containing protein</fullName>
    </recommendedName>
</protein>
<dbReference type="Pfam" id="PF13857">
    <property type="entry name" value="Ank_5"/>
    <property type="match status" value="1"/>
</dbReference>
<feature type="repeat" description="ANK" evidence="7">
    <location>
        <begin position="16"/>
        <end position="49"/>
    </location>
</feature>
<evidence type="ECO:0000256" key="6">
    <source>
        <dbReference type="ARBA" id="ARBA00023136"/>
    </source>
</evidence>
<name>A0AAQ3U040_PASNO</name>
<dbReference type="SUPFAM" id="SSF48403">
    <property type="entry name" value="Ankyrin repeat"/>
    <property type="match status" value="1"/>
</dbReference>
<dbReference type="AlphaFoldDB" id="A0AAQ3U040"/>
<feature type="transmembrane region" description="Helical" evidence="8">
    <location>
        <begin position="276"/>
        <end position="303"/>
    </location>
</feature>
<evidence type="ECO:0000259" key="9">
    <source>
        <dbReference type="Pfam" id="PF13962"/>
    </source>
</evidence>
<dbReference type="Pfam" id="PF13962">
    <property type="entry name" value="PGG"/>
    <property type="match status" value="1"/>
</dbReference>
<dbReference type="Proteomes" id="UP001341281">
    <property type="component" value="Chromosome 07"/>
</dbReference>
<dbReference type="InterPro" id="IPR002110">
    <property type="entry name" value="Ankyrin_rpt"/>
</dbReference>
<evidence type="ECO:0000256" key="1">
    <source>
        <dbReference type="ARBA" id="ARBA00004141"/>
    </source>
</evidence>
<keyword evidence="6 8" id="KW-0472">Membrane</keyword>
<evidence type="ECO:0000256" key="4">
    <source>
        <dbReference type="ARBA" id="ARBA00022989"/>
    </source>
</evidence>
<organism evidence="10 11">
    <name type="scientific">Paspalum notatum var. saurae</name>
    <dbReference type="NCBI Taxonomy" id="547442"/>
    <lineage>
        <taxon>Eukaryota</taxon>
        <taxon>Viridiplantae</taxon>
        <taxon>Streptophyta</taxon>
        <taxon>Embryophyta</taxon>
        <taxon>Tracheophyta</taxon>
        <taxon>Spermatophyta</taxon>
        <taxon>Magnoliopsida</taxon>
        <taxon>Liliopsida</taxon>
        <taxon>Poales</taxon>
        <taxon>Poaceae</taxon>
        <taxon>PACMAD clade</taxon>
        <taxon>Panicoideae</taxon>
        <taxon>Andropogonodae</taxon>
        <taxon>Paspaleae</taxon>
        <taxon>Paspalinae</taxon>
        <taxon>Paspalum</taxon>
    </lineage>
</organism>
<proteinExistence type="predicted"/>
<gene>
    <name evidence="10" type="ORF">U9M48_030318</name>
</gene>
<comment type="subcellular location">
    <subcellularLocation>
        <location evidence="1">Membrane</location>
        <topology evidence="1">Multi-pass membrane protein</topology>
    </subcellularLocation>
</comment>
<dbReference type="PROSITE" id="PS50088">
    <property type="entry name" value="ANK_REPEAT"/>
    <property type="match status" value="1"/>
</dbReference>
<dbReference type="InterPro" id="IPR036770">
    <property type="entry name" value="Ankyrin_rpt-contain_sf"/>
</dbReference>
<evidence type="ECO:0000313" key="10">
    <source>
        <dbReference type="EMBL" id="WVZ83145.1"/>
    </source>
</evidence>
<evidence type="ECO:0000256" key="2">
    <source>
        <dbReference type="ARBA" id="ARBA00022692"/>
    </source>
</evidence>
<feature type="transmembrane region" description="Helical" evidence="8">
    <location>
        <begin position="208"/>
        <end position="230"/>
    </location>
</feature>
<accession>A0AAQ3U040</accession>
<feature type="domain" description="PGG" evidence="9">
    <location>
        <begin position="116"/>
        <end position="228"/>
    </location>
</feature>
<evidence type="ECO:0000313" key="11">
    <source>
        <dbReference type="Proteomes" id="UP001341281"/>
    </source>
</evidence>
<dbReference type="InterPro" id="IPR026961">
    <property type="entry name" value="PGG_dom"/>
</dbReference>
<keyword evidence="11" id="KW-1185">Reference proteome</keyword>
<keyword evidence="2 8" id="KW-0812">Transmembrane</keyword>
<keyword evidence="3" id="KW-0677">Repeat</keyword>
<feature type="transmembrane region" description="Helical" evidence="8">
    <location>
        <begin position="123"/>
        <end position="143"/>
    </location>
</feature>
<dbReference type="PANTHER" id="PTHR24186">
    <property type="entry name" value="PROTEIN PHOSPHATASE 1 REGULATORY SUBUNIT"/>
    <property type="match status" value="1"/>
</dbReference>
<keyword evidence="4 8" id="KW-1133">Transmembrane helix</keyword>
<keyword evidence="5 7" id="KW-0040">ANK repeat</keyword>
<sequence>MNDPSLAWILNMQDDDGNTALHLAVQGGRLGVFLALFGNPQVNVNLVNKQGQTPLDVALNKIPPSFCIDWNSEVRIRNALQIVAANTGVCRQDHFEGNYRDIHGLNTDYQTKELDKLKDSTQALSIGSVLIATVTFGAAFALPGGYKQDDHTDGGTPTLAGEYAFHAFMMANTVAFICSSIATIGFMNSGSALHNLVSRKKYFNSSTVFMHNSIIALTAAFALGVYTVLAPVAQKTAIAICVMSPLVVLYNFAEFWMKWAYLSVPLYKRKGLFCTLLIYMCVMVVNIITGLWLFMFIFIWAAYVRKNH</sequence>
<evidence type="ECO:0000256" key="8">
    <source>
        <dbReference type="SAM" id="Phobius"/>
    </source>
</evidence>
<dbReference type="Gene3D" id="1.25.40.20">
    <property type="entry name" value="Ankyrin repeat-containing domain"/>
    <property type="match status" value="1"/>
</dbReference>